<sequence length="190" mass="21143">MTIDTGDERSKKVVVCCHCVFNQNAKLEGIAGWPGVIQQVGKLLMDSGVGVLQMPCPEMIYEGIGRFDKSVEQYDCAAFHELCERLAREVVTQMKSYLSWGYQIPALLAIDGSPSCGYHLAQSAPEWRGLVAGKDWQKVRYVERMGIFMEHIVHEMKAQQVEVNIIGIPEIPELGNLENAISSIQSEIGD</sequence>
<comment type="caution">
    <text evidence="1">The sequence shown here is derived from an EMBL/GenBank/DDBJ whole genome shotgun (WGS) entry which is preliminary data.</text>
</comment>
<name>A0A645DYN6_9ZZZZ</name>
<dbReference type="NCBIfam" id="NF045597">
    <property type="entry name" value="TudS_rel_CD3072"/>
    <property type="match status" value="1"/>
</dbReference>
<protein>
    <recommendedName>
        <fullName evidence="2">DUF523 domain-containing protein</fullName>
    </recommendedName>
</protein>
<dbReference type="InterPro" id="IPR054648">
    <property type="entry name" value="TudS-rel"/>
</dbReference>
<proteinExistence type="predicted"/>
<accession>A0A645DYN6</accession>
<gene>
    <name evidence="1" type="ORF">SDC9_141535</name>
</gene>
<evidence type="ECO:0008006" key="2">
    <source>
        <dbReference type="Google" id="ProtNLM"/>
    </source>
</evidence>
<evidence type="ECO:0000313" key="1">
    <source>
        <dbReference type="EMBL" id="MPM94389.1"/>
    </source>
</evidence>
<reference evidence="1" key="1">
    <citation type="submission" date="2019-08" db="EMBL/GenBank/DDBJ databases">
        <authorList>
            <person name="Kucharzyk K."/>
            <person name="Murdoch R.W."/>
            <person name="Higgins S."/>
            <person name="Loffler F."/>
        </authorList>
    </citation>
    <scope>NUCLEOTIDE SEQUENCE</scope>
</reference>
<dbReference type="EMBL" id="VSSQ01041037">
    <property type="protein sequence ID" value="MPM94389.1"/>
    <property type="molecule type" value="Genomic_DNA"/>
</dbReference>
<organism evidence="1">
    <name type="scientific">bioreactor metagenome</name>
    <dbReference type="NCBI Taxonomy" id="1076179"/>
    <lineage>
        <taxon>unclassified sequences</taxon>
        <taxon>metagenomes</taxon>
        <taxon>ecological metagenomes</taxon>
    </lineage>
</organism>
<dbReference type="AlphaFoldDB" id="A0A645DYN6"/>